<feature type="transmembrane region" description="Helical" evidence="9">
    <location>
        <begin position="43"/>
        <end position="60"/>
    </location>
</feature>
<sequence>MTDTIRSSAPARRILPARDLAQIAIFAALIAALGLPGPLNIGPVPITMQTLGVMLAGAILGPRKGTLAVLLFLVLTAVGLPLLAGARGGIGVFTVSPAAGYLYGWLLGAFVTGYLTARLLPKYPFWPALGATILGGIVAVYLLGIPVMAINLGLPLWTAIGLNVAFLPGDLIKVIVTVLVARQVHKAYPGLIALPKGRQGHA</sequence>
<keyword evidence="4 8" id="KW-1003">Cell membrane</keyword>
<dbReference type="AlphaFoldDB" id="A0A1I3AFP4"/>
<dbReference type="GO" id="GO:0005886">
    <property type="term" value="C:plasma membrane"/>
    <property type="evidence" value="ECO:0007669"/>
    <property type="project" value="UniProtKB-SubCell"/>
</dbReference>
<dbReference type="PANTHER" id="PTHR34295">
    <property type="entry name" value="BIOTIN TRANSPORTER BIOY"/>
    <property type="match status" value="1"/>
</dbReference>
<organism evidence="11 13">
    <name type="scientific">Cryobacterium levicorallinum</name>
    <dbReference type="NCBI Taxonomy" id="995038"/>
    <lineage>
        <taxon>Bacteria</taxon>
        <taxon>Bacillati</taxon>
        <taxon>Actinomycetota</taxon>
        <taxon>Actinomycetes</taxon>
        <taxon>Micrococcales</taxon>
        <taxon>Microbacteriaceae</taxon>
        <taxon>Cryobacterium</taxon>
    </lineage>
</organism>
<dbReference type="EMBL" id="SOFE01000008">
    <property type="protein sequence ID" value="TFB86560.1"/>
    <property type="molecule type" value="Genomic_DNA"/>
</dbReference>
<dbReference type="RefSeq" id="WP_092449292.1">
    <property type="nucleotide sequence ID" value="NZ_BKAC01000005.1"/>
</dbReference>
<dbReference type="Proteomes" id="UP000297963">
    <property type="component" value="Unassembled WGS sequence"/>
</dbReference>
<evidence type="ECO:0000313" key="12">
    <source>
        <dbReference type="Proteomes" id="UP000199681"/>
    </source>
</evidence>
<evidence type="ECO:0000313" key="13">
    <source>
        <dbReference type="Proteomes" id="UP000297963"/>
    </source>
</evidence>
<evidence type="ECO:0000256" key="4">
    <source>
        <dbReference type="ARBA" id="ARBA00022475"/>
    </source>
</evidence>
<evidence type="ECO:0000256" key="8">
    <source>
        <dbReference type="PIRNR" id="PIRNR016661"/>
    </source>
</evidence>
<evidence type="ECO:0000313" key="11">
    <source>
        <dbReference type="EMBL" id="TFB86560.1"/>
    </source>
</evidence>
<dbReference type="GO" id="GO:0015225">
    <property type="term" value="F:biotin transmembrane transporter activity"/>
    <property type="evidence" value="ECO:0007669"/>
    <property type="project" value="UniProtKB-UniRule"/>
</dbReference>
<evidence type="ECO:0000256" key="5">
    <source>
        <dbReference type="ARBA" id="ARBA00022692"/>
    </source>
</evidence>
<evidence type="ECO:0000256" key="9">
    <source>
        <dbReference type="SAM" id="Phobius"/>
    </source>
</evidence>
<reference evidence="11 13" key="2">
    <citation type="submission" date="2019-03" db="EMBL/GenBank/DDBJ databases">
        <title>Genomics of glacier-inhabiting Cryobacterium strains.</title>
        <authorList>
            <person name="Liu Q."/>
            <person name="Xin Y.-H."/>
        </authorList>
    </citation>
    <scope>NUCLEOTIDE SEQUENCE [LARGE SCALE GENOMIC DNA]</scope>
    <source>
        <strain evidence="11 13">Hh34</strain>
    </source>
</reference>
<keyword evidence="3 8" id="KW-0813">Transport</keyword>
<comment type="caution">
    <text evidence="11">The sequence shown here is derived from an EMBL/GenBank/DDBJ whole genome shotgun (WGS) entry which is preliminary data.</text>
</comment>
<evidence type="ECO:0000256" key="7">
    <source>
        <dbReference type="ARBA" id="ARBA00023136"/>
    </source>
</evidence>
<keyword evidence="7 8" id="KW-0472">Membrane</keyword>
<evidence type="ECO:0000256" key="2">
    <source>
        <dbReference type="ARBA" id="ARBA00010692"/>
    </source>
</evidence>
<dbReference type="Pfam" id="PF02632">
    <property type="entry name" value="BioY"/>
    <property type="match status" value="1"/>
</dbReference>
<keyword evidence="12" id="KW-1185">Reference proteome</keyword>
<feature type="transmembrane region" description="Helical" evidence="9">
    <location>
        <begin position="129"/>
        <end position="150"/>
    </location>
</feature>
<dbReference type="STRING" id="995038.SAMN05216274_106126"/>
<keyword evidence="5 9" id="KW-0812">Transmembrane</keyword>
<reference evidence="10 12" key="1">
    <citation type="submission" date="2016-10" db="EMBL/GenBank/DDBJ databases">
        <authorList>
            <person name="Varghese N."/>
            <person name="Submissions S."/>
        </authorList>
    </citation>
    <scope>NUCLEOTIDE SEQUENCE [LARGE SCALE GENOMIC DNA]</scope>
    <source>
        <strain evidence="10 12">GMCC 1.11211</strain>
    </source>
</reference>
<dbReference type="EMBL" id="FOPW01000006">
    <property type="protein sequence ID" value="SFH48902.1"/>
    <property type="molecule type" value="Genomic_DNA"/>
</dbReference>
<evidence type="ECO:0000256" key="6">
    <source>
        <dbReference type="ARBA" id="ARBA00022989"/>
    </source>
</evidence>
<dbReference type="InterPro" id="IPR003784">
    <property type="entry name" value="BioY"/>
</dbReference>
<feature type="transmembrane region" description="Helical" evidence="9">
    <location>
        <begin position="20"/>
        <end position="37"/>
    </location>
</feature>
<dbReference type="Proteomes" id="UP000199681">
    <property type="component" value="Unassembled WGS sequence"/>
</dbReference>
<keyword evidence="6 9" id="KW-1133">Transmembrane helix</keyword>
<name>A0A1I3AFP4_9MICO</name>
<dbReference type="PANTHER" id="PTHR34295:SF4">
    <property type="entry name" value="BIOTIN TRANSPORTER BIOY-RELATED"/>
    <property type="match status" value="1"/>
</dbReference>
<evidence type="ECO:0000256" key="3">
    <source>
        <dbReference type="ARBA" id="ARBA00022448"/>
    </source>
</evidence>
<feature type="transmembrane region" description="Helical" evidence="9">
    <location>
        <begin position="156"/>
        <end position="181"/>
    </location>
</feature>
<feature type="transmembrane region" description="Helical" evidence="9">
    <location>
        <begin position="98"/>
        <end position="117"/>
    </location>
</feature>
<gene>
    <name evidence="11" type="ORF">E3O11_04555</name>
    <name evidence="10" type="ORF">SAMN05216274_106126</name>
</gene>
<dbReference type="PIRSF" id="PIRSF016661">
    <property type="entry name" value="BioY"/>
    <property type="match status" value="1"/>
</dbReference>
<feature type="transmembrane region" description="Helical" evidence="9">
    <location>
        <begin position="67"/>
        <end position="86"/>
    </location>
</feature>
<proteinExistence type="inferred from homology"/>
<accession>A0A1I3AFP4</accession>
<protein>
    <recommendedName>
        <fullName evidence="8">Biotin transporter</fullName>
    </recommendedName>
</protein>
<dbReference type="Gene3D" id="1.10.1760.20">
    <property type="match status" value="1"/>
</dbReference>
<evidence type="ECO:0000256" key="1">
    <source>
        <dbReference type="ARBA" id="ARBA00004651"/>
    </source>
</evidence>
<evidence type="ECO:0000313" key="10">
    <source>
        <dbReference type="EMBL" id="SFH48902.1"/>
    </source>
</evidence>
<comment type="similarity">
    <text evidence="2 8">Belongs to the BioY family.</text>
</comment>
<comment type="subcellular location">
    <subcellularLocation>
        <location evidence="1 8">Cell membrane</location>
        <topology evidence="1 8">Multi-pass membrane protein</topology>
    </subcellularLocation>
</comment>